<dbReference type="AlphaFoldDB" id="A0A2K6AY98"/>
<dbReference type="GeneTree" id="ENSGT00910000147702"/>
<dbReference type="OMA" id="GRVRPCW"/>
<reference evidence="2" key="2">
    <citation type="submission" date="2025-09" db="UniProtKB">
        <authorList>
            <consortium name="Ensembl"/>
        </authorList>
    </citation>
    <scope>IDENTIFICATION</scope>
</reference>
<dbReference type="Bgee" id="ENSMNEG00000019226">
    <property type="expression patterns" value="Expressed in thymus and 12 other cell types or tissues"/>
</dbReference>
<name>A0A2K6AY98_MACNE</name>
<dbReference type="Ensembl" id="ENSMNET00000021000.1">
    <property type="protein sequence ID" value="ENSMNEP00000004129.1"/>
    <property type="gene ID" value="ENSMNEG00000019226.1"/>
</dbReference>
<dbReference type="Proteomes" id="UP000233120">
    <property type="component" value="Unassembled WGS sequence"/>
</dbReference>
<reference evidence="2" key="1">
    <citation type="submission" date="2025-08" db="UniProtKB">
        <authorList>
            <consortium name="Ensembl"/>
        </authorList>
    </citation>
    <scope>IDENTIFICATION</scope>
</reference>
<feature type="compositionally biased region" description="Low complexity" evidence="1">
    <location>
        <begin position="75"/>
        <end position="93"/>
    </location>
</feature>
<keyword evidence="3" id="KW-1185">Reference proteome</keyword>
<evidence type="ECO:0000313" key="2">
    <source>
        <dbReference type="Ensembl" id="ENSMNEP00000004129.1"/>
    </source>
</evidence>
<evidence type="ECO:0000256" key="1">
    <source>
        <dbReference type="SAM" id="MobiDB-lite"/>
    </source>
</evidence>
<evidence type="ECO:0000313" key="3">
    <source>
        <dbReference type="Proteomes" id="UP000233120"/>
    </source>
</evidence>
<accession>A0A2K6AY98</accession>
<sequence>MGSLCHPLPCEADAGAAASLYRVASRSSGAPPHYPSTTMPVHPLPIRHATRPPYCPSATLPVYPPTTLPARHTARTTVSASASSRGSSAVRSAEPGQCLRPFGSRRVSTAEVRDTIQDRLGTDRVAHTAATGRVRPCWDRQSLQRQVRAVPLHLPTLVKDPCSTLSPPMKGF</sequence>
<organism evidence="2 3">
    <name type="scientific">Macaca nemestrina</name>
    <name type="common">Pig-tailed macaque</name>
    <dbReference type="NCBI Taxonomy" id="9545"/>
    <lineage>
        <taxon>Eukaryota</taxon>
        <taxon>Metazoa</taxon>
        <taxon>Chordata</taxon>
        <taxon>Craniata</taxon>
        <taxon>Vertebrata</taxon>
        <taxon>Euteleostomi</taxon>
        <taxon>Mammalia</taxon>
        <taxon>Eutheria</taxon>
        <taxon>Euarchontoglires</taxon>
        <taxon>Primates</taxon>
        <taxon>Haplorrhini</taxon>
        <taxon>Catarrhini</taxon>
        <taxon>Cercopithecidae</taxon>
        <taxon>Cercopithecinae</taxon>
        <taxon>Macaca</taxon>
    </lineage>
</organism>
<feature type="region of interest" description="Disordered" evidence="1">
    <location>
        <begin position="66"/>
        <end position="107"/>
    </location>
</feature>
<protein>
    <submittedName>
        <fullName evidence="2">Uncharacterized protein</fullName>
    </submittedName>
</protein>
<feature type="region of interest" description="Disordered" evidence="1">
    <location>
        <begin position="26"/>
        <end position="45"/>
    </location>
</feature>
<proteinExistence type="predicted"/>